<keyword evidence="1" id="KW-0175">Coiled coil</keyword>
<evidence type="ECO:0000313" key="5">
    <source>
        <dbReference type="Proteomes" id="UP000270924"/>
    </source>
</evidence>
<feature type="compositionally biased region" description="Polar residues" evidence="2">
    <location>
        <begin position="603"/>
        <end position="620"/>
    </location>
</feature>
<evidence type="ECO:0000256" key="1">
    <source>
        <dbReference type="SAM" id="Coils"/>
    </source>
</evidence>
<keyword evidence="5" id="KW-1185">Reference proteome</keyword>
<feature type="compositionally biased region" description="Low complexity" evidence="2">
    <location>
        <begin position="234"/>
        <end position="243"/>
    </location>
</feature>
<feature type="coiled-coil region" evidence="1">
    <location>
        <begin position="277"/>
        <end position="335"/>
    </location>
</feature>
<evidence type="ECO:0000256" key="2">
    <source>
        <dbReference type="SAM" id="MobiDB-lite"/>
    </source>
</evidence>
<dbReference type="InParanoid" id="A0A3P7E7K7"/>
<feature type="region of interest" description="Disordered" evidence="2">
    <location>
        <begin position="603"/>
        <end position="623"/>
    </location>
</feature>
<evidence type="ECO:0000256" key="3">
    <source>
        <dbReference type="SAM" id="SignalP"/>
    </source>
</evidence>
<sequence length="796" mass="88401">MNHWLGRCLCLVDANGAVVATATVPHSVQCCCMSSEYPLTNNITLNGTTTQSTTSIRSQQLLSTTTELSQNMMQQVQTEPTFSFAQLGSGGQFTLVRTSSVEQLQHQASPHVMQTGQQQQQQQTQLIQSTLPGNPVLSCHLSGSTTSDQRLTGVSHQVTETPTHSNQQQTQTQIQHAGTATIIRPTIKQQNCHNQFLICNNITRHNLKDGTSVSQNALCPPLQSAQPHCSPVMADSASGSSPDIPSPPNNSEKITVKKYPAHIDPSDTSALLSATTLSIHEEMLRFQQRKIEELQKELHRSQQQLKHQQQVILAAKKAQQAKRQEDAQLEGNQQQSEADMWLNQLDIKHLNKFHIQLFLQHKLQQQQMQANYFQAQITEQQNLASTEEKLQEELHVEQAVQDIVRLIKQDARTALLIVQLLRRYQLERSHAVVAAASQVSEDQSCETEVQHSVKVDSNTLEPVTVATSQHQCGSLADIATESIQNTSQQKASVIVISEDELQRYVPTSTPYPKPKSRKKNNINRRVLKHSLLLTRTDNADSQEKISGSVDMEEIFKQVLENASKALMESDAEKRSKTNVVSSPSCFPEEFQIQKVTFSSLRQQESGSCRNEGNGGSNPTALPSCDQLIQPYVAKTPQTSISYSTKQNGMTGDHFEEQVEVFEEGAVDVSQTFQYSKNQAFDDLMDVLRDDQAGANDLKSDNLDFGTGVYGSDELATLLGDDWFRHDCAIPATSPNVHNEKVDNLDEQTSSLNHNDPLIVSFDHNQVVDQSIGMDWLDMMLPSPSPDMDTSGINSTQ</sequence>
<feature type="signal peptide" evidence="3">
    <location>
        <begin position="1"/>
        <end position="20"/>
    </location>
</feature>
<feature type="region of interest" description="Disordered" evidence="2">
    <location>
        <begin position="224"/>
        <end position="250"/>
    </location>
</feature>
<accession>A0A3P7E7K7</accession>
<keyword evidence="3" id="KW-0732">Signal</keyword>
<organism evidence="4 5">
    <name type="scientific">Wuchereria bancrofti</name>
    <dbReference type="NCBI Taxonomy" id="6293"/>
    <lineage>
        <taxon>Eukaryota</taxon>
        <taxon>Metazoa</taxon>
        <taxon>Ecdysozoa</taxon>
        <taxon>Nematoda</taxon>
        <taxon>Chromadorea</taxon>
        <taxon>Rhabditida</taxon>
        <taxon>Spirurina</taxon>
        <taxon>Spiruromorpha</taxon>
        <taxon>Filarioidea</taxon>
        <taxon>Onchocercidae</taxon>
        <taxon>Wuchereria</taxon>
    </lineage>
</organism>
<dbReference type="OrthoDB" id="197676at2759"/>
<name>A0A3P7E7K7_WUCBA</name>
<dbReference type="Proteomes" id="UP000270924">
    <property type="component" value="Unassembled WGS sequence"/>
</dbReference>
<dbReference type="AlphaFoldDB" id="A0A3P7E7K7"/>
<dbReference type="EMBL" id="UYWW01002530">
    <property type="protein sequence ID" value="VDM11889.1"/>
    <property type="molecule type" value="Genomic_DNA"/>
</dbReference>
<protein>
    <submittedName>
        <fullName evidence="4">Uncharacterized protein</fullName>
    </submittedName>
</protein>
<reference evidence="4 5" key="1">
    <citation type="submission" date="2018-11" db="EMBL/GenBank/DDBJ databases">
        <authorList>
            <consortium name="Pathogen Informatics"/>
        </authorList>
    </citation>
    <scope>NUCLEOTIDE SEQUENCE [LARGE SCALE GENOMIC DNA]</scope>
</reference>
<feature type="chain" id="PRO_5018005295" evidence="3">
    <location>
        <begin position="21"/>
        <end position="796"/>
    </location>
</feature>
<proteinExistence type="predicted"/>
<gene>
    <name evidence="4" type="ORF">WBA_LOCUS5275</name>
</gene>
<evidence type="ECO:0000313" key="4">
    <source>
        <dbReference type="EMBL" id="VDM11889.1"/>
    </source>
</evidence>